<feature type="domain" description="SHOCT" evidence="1">
    <location>
        <begin position="32"/>
        <end position="58"/>
    </location>
</feature>
<evidence type="ECO:0000313" key="3">
    <source>
        <dbReference type="Proteomes" id="UP001207918"/>
    </source>
</evidence>
<organism evidence="2 3">
    <name type="scientific">Fodinibius salsisoli</name>
    <dbReference type="NCBI Taxonomy" id="2820877"/>
    <lineage>
        <taxon>Bacteria</taxon>
        <taxon>Pseudomonadati</taxon>
        <taxon>Balneolota</taxon>
        <taxon>Balneolia</taxon>
        <taxon>Balneolales</taxon>
        <taxon>Balneolaceae</taxon>
        <taxon>Fodinibius</taxon>
    </lineage>
</organism>
<dbReference type="Proteomes" id="UP001207918">
    <property type="component" value="Unassembled WGS sequence"/>
</dbReference>
<name>A0ABT3PJW6_9BACT</name>
<comment type="caution">
    <text evidence="2">The sequence shown here is derived from an EMBL/GenBank/DDBJ whole genome shotgun (WGS) entry which is preliminary data.</text>
</comment>
<protein>
    <submittedName>
        <fullName evidence="2">SHOCT domain-containing protein</fullName>
    </submittedName>
</protein>
<dbReference type="RefSeq" id="WP_265764922.1">
    <property type="nucleotide sequence ID" value="NZ_JAGGJA010000003.1"/>
</dbReference>
<dbReference type="EMBL" id="JAGGJA010000003">
    <property type="protein sequence ID" value="MCW9706217.1"/>
    <property type="molecule type" value="Genomic_DNA"/>
</dbReference>
<keyword evidence="3" id="KW-1185">Reference proteome</keyword>
<evidence type="ECO:0000259" key="1">
    <source>
        <dbReference type="Pfam" id="PF09851"/>
    </source>
</evidence>
<dbReference type="Pfam" id="PF09851">
    <property type="entry name" value="SHOCT"/>
    <property type="match status" value="1"/>
</dbReference>
<proteinExistence type="predicted"/>
<dbReference type="CDD" id="cd11586">
    <property type="entry name" value="VbhA_like"/>
    <property type="match status" value="1"/>
</dbReference>
<evidence type="ECO:0000313" key="2">
    <source>
        <dbReference type="EMBL" id="MCW9706217.1"/>
    </source>
</evidence>
<gene>
    <name evidence="2" type="ORF">J6I44_05105</name>
</gene>
<accession>A0ABT3PJW6</accession>
<sequence>MMIAWLILIVLGIVALAKWISGTKNEGPKPDSALEILRNRYAGGEITKEEFEERKQNLNQ</sequence>
<dbReference type="InterPro" id="IPR018649">
    <property type="entry name" value="SHOCT"/>
</dbReference>
<dbReference type="InterPro" id="IPR033788">
    <property type="entry name" value="VbhA-like"/>
</dbReference>
<reference evidence="2 3" key="1">
    <citation type="submission" date="2021-03" db="EMBL/GenBank/DDBJ databases">
        <title>Aliifodinibius sp. nov., a new bacterium isolated from saline soil.</title>
        <authorList>
            <person name="Galisteo C."/>
            <person name="De La Haba R."/>
            <person name="Sanchez-Porro C."/>
            <person name="Ventosa A."/>
        </authorList>
    </citation>
    <scope>NUCLEOTIDE SEQUENCE [LARGE SCALE GENOMIC DNA]</scope>
    <source>
        <strain evidence="2 3">1BSP15-2V2</strain>
    </source>
</reference>